<dbReference type="PANTHER" id="PTHR35099:SF2">
    <property type="entry name" value="OS02G0182700 PROTEIN"/>
    <property type="match status" value="1"/>
</dbReference>
<gene>
    <name evidence="1" type="ORF">ILEXP_LOCUS14319</name>
</gene>
<feature type="non-terminal residue" evidence="1">
    <location>
        <position position="1"/>
    </location>
</feature>
<proteinExistence type="predicted"/>
<reference evidence="1 2" key="1">
    <citation type="submission" date="2024-02" db="EMBL/GenBank/DDBJ databases">
        <authorList>
            <person name="Vignale AGUSTIN F."/>
            <person name="Sosa J E."/>
            <person name="Modenutti C."/>
        </authorList>
    </citation>
    <scope>NUCLEOTIDE SEQUENCE [LARGE SCALE GENOMIC DNA]</scope>
</reference>
<protein>
    <submittedName>
        <fullName evidence="1">Uncharacterized protein</fullName>
    </submittedName>
</protein>
<dbReference type="Proteomes" id="UP001642360">
    <property type="component" value="Unassembled WGS sequence"/>
</dbReference>
<evidence type="ECO:0000313" key="1">
    <source>
        <dbReference type="EMBL" id="CAK9146472.1"/>
    </source>
</evidence>
<organism evidence="1 2">
    <name type="scientific">Ilex paraguariensis</name>
    <name type="common">yerba mate</name>
    <dbReference type="NCBI Taxonomy" id="185542"/>
    <lineage>
        <taxon>Eukaryota</taxon>
        <taxon>Viridiplantae</taxon>
        <taxon>Streptophyta</taxon>
        <taxon>Embryophyta</taxon>
        <taxon>Tracheophyta</taxon>
        <taxon>Spermatophyta</taxon>
        <taxon>Magnoliopsida</taxon>
        <taxon>eudicotyledons</taxon>
        <taxon>Gunneridae</taxon>
        <taxon>Pentapetalae</taxon>
        <taxon>asterids</taxon>
        <taxon>campanulids</taxon>
        <taxon>Aquifoliales</taxon>
        <taxon>Aquifoliaceae</taxon>
        <taxon>Ilex</taxon>
    </lineage>
</organism>
<accession>A0ABC8RWS5</accession>
<sequence length="153" mass="17446">GPFTNEINSISTTNKRSRRKKTFTALKEEERSLLKEQIHLKGEIASLRVMMNEQRTRNETLKRIKLYLRKESNNKINTTSDEPGAAFSNQCYKVETFSFDCAHSILPRHSTAHDVTSSDQKGAEAQEKCFILPDLNVPAYEEEIGYEVSNGMS</sequence>
<evidence type="ECO:0000313" key="2">
    <source>
        <dbReference type="Proteomes" id="UP001642360"/>
    </source>
</evidence>
<dbReference type="AlphaFoldDB" id="A0ABC8RWS5"/>
<keyword evidence="2" id="KW-1185">Reference proteome</keyword>
<dbReference type="EMBL" id="CAUOFW020001580">
    <property type="protein sequence ID" value="CAK9146472.1"/>
    <property type="molecule type" value="Genomic_DNA"/>
</dbReference>
<dbReference type="PANTHER" id="PTHR35099">
    <property type="entry name" value="OS02G0182700 PROTEIN"/>
    <property type="match status" value="1"/>
</dbReference>
<comment type="caution">
    <text evidence="1">The sequence shown here is derived from an EMBL/GenBank/DDBJ whole genome shotgun (WGS) entry which is preliminary data.</text>
</comment>
<name>A0ABC8RWS5_9AQUA</name>